<keyword evidence="4" id="KW-0378">Hydrolase</keyword>
<dbReference type="CDD" id="cd00433">
    <property type="entry name" value="Peptidase_M17"/>
    <property type="match status" value="1"/>
</dbReference>
<dbReference type="Gene3D" id="3.40.630.10">
    <property type="entry name" value="Zn peptidases"/>
    <property type="match status" value="1"/>
</dbReference>
<keyword evidence="2 10" id="KW-0031">Aminopeptidase</keyword>
<dbReference type="Gene3D" id="3.40.220.10">
    <property type="entry name" value="Leucine Aminopeptidase, subunit E, domain 1"/>
    <property type="match status" value="1"/>
</dbReference>
<evidence type="ECO:0000259" key="9">
    <source>
        <dbReference type="PROSITE" id="PS00631"/>
    </source>
</evidence>
<evidence type="ECO:0000256" key="1">
    <source>
        <dbReference type="ARBA" id="ARBA00009528"/>
    </source>
</evidence>
<evidence type="ECO:0000313" key="11">
    <source>
        <dbReference type="Proteomes" id="UP000637074"/>
    </source>
</evidence>
<comment type="similarity">
    <text evidence="1">Belongs to the peptidase M17 family.</text>
</comment>
<feature type="domain" description="Cytosol aminopeptidase" evidence="9">
    <location>
        <begin position="309"/>
        <end position="316"/>
    </location>
</feature>
<evidence type="ECO:0000256" key="7">
    <source>
        <dbReference type="ARBA" id="ARBA00050021"/>
    </source>
</evidence>
<organism evidence="10 11">
    <name type="scientific">Neobacillus kokaensis</name>
    <dbReference type="NCBI Taxonomy" id="2759023"/>
    <lineage>
        <taxon>Bacteria</taxon>
        <taxon>Bacillati</taxon>
        <taxon>Bacillota</taxon>
        <taxon>Bacilli</taxon>
        <taxon>Bacillales</taxon>
        <taxon>Bacillaceae</taxon>
        <taxon>Neobacillus</taxon>
    </lineage>
</organism>
<dbReference type="PRINTS" id="PR00481">
    <property type="entry name" value="LAMNOPPTDASE"/>
</dbReference>
<evidence type="ECO:0000256" key="5">
    <source>
        <dbReference type="ARBA" id="ARBA00033172"/>
    </source>
</evidence>
<dbReference type="InterPro" id="IPR008283">
    <property type="entry name" value="Peptidase_M17_N"/>
</dbReference>
<dbReference type="SUPFAM" id="SSF53187">
    <property type="entry name" value="Zn-dependent exopeptidases"/>
    <property type="match status" value="1"/>
</dbReference>
<name>A0ABQ3N9X3_9BACI</name>
<proteinExistence type="inferred from homology"/>
<dbReference type="EMBL" id="BNDS01000027">
    <property type="protein sequence ID" value="GHI00748.1"/>
    <property type="molecule type" value="Genomic_DNA"/>
</dbReference>
<dbReference type="Pfam" id="PF02789">
    <property type="entry name" value="Peptidase_M17_N"/>
    <property type="match status" value="1"/>
</dbReference>
<dbReference type="PANTHER" id="PTHR11963:SF23">
    <property type="entry name" value="CYTOSOL AMINOPEPTIDASE"/>
    <property type="match status" value="1"/>
</dbReference>
<keyword evidence="3" id="KW-0645">Protease</keyword>
<comment type="function">
    <text evidence="6">Presumably involved in the processing and regular turnover of intracellular proteins. Catalyzes the removal of unsubstituted N-terminal amino acids from various peptides.</text>
</comment>
<dbReference type="PANTHER" id="PTHR11963">
    <property type="entry name" value="LEUCINE AMINOPEPTIDASE-RELATED"/>
    <property type="match status" value="1"/>
</dbReference>
<sequence>MSIQASIVFSNDLRIQSGGAVKQFVENCSASFTTLFLDGELVVAIKECKEDKKSYETIRMTAGAIARELCGRKVEKAVLQVEGLAQEFSTLDAGKSVSAFVEGWHLGSYKFVTYKSEECAFKTELQVEWGTNVTSYIEDGQIRAAAAAFSRDLMNEVPNVLNPETFPTMLAEEFAGTDVKVNVFHKEKLEELEMNGVLTVGRGSKYKPAFVELVYQTDESKPLVALVGKGVTFDTGGISLKSGRDLSDMRMDMGGAAAVAGAMKLLAALKAKVNVVALIPIVENSPDNTSVLPGEIIRYKNGSTVQVGNTDAEGRLILADGLIRAGEWKAQYVVDIATLTGSIHNALGSKIAGVFGDEQLSFDMKEIGRENGDFVWPMPLVDVYENYLKSDYADFCNISSKGEAGSITAGLFLRRFVPKTSRWLHVDMAGVMESEETGYYPKSATGFGARLLADFVTHISK</sequence>
<dbReference type="GO" id="GO:0004177">
    <property type="term" value="F:aminopeptidase activity"/>
    <property type="evidence" value="ECO:0007669"/>
    <property type="project" value="UniProtKB-KW"/>
</dbReference>
<dbReference type="SUPFAM" id="SSF52949">
    <property type="entry name" value="Macro domain-like"/>
    <property type="match status" value="1"/>
</dbReference>
<gene>
    <name evidence="10" type="primary">pepA_3</name>
    <name evidence="10" type="ORF">AM1BK_42900</name>
</gene>
<dbReference type="Pfam" id="PF00883">
    <property type="entry name" value="Peptidase_M17"/>
    <property type="match status" value="1"/>
</dbReference>
<dbReference type="InterPro" id="IPR043472">
    <property type="entry name" value="Macro_dom-like"/>
</dbReference>
<keyword evidence="11" id="KW-1185">Reference proteome</keyword>
<dbReference type="Proteomes" id="UP000637074">
    <property type="component" value="Unassembled WGS sequence"/>
</dbReference>
<protein>
    <recommendedName>
        <fullName evidence="7">Probable cytosol aminopeptidase</fullName>
    </recommendedName>
    <alternativeName>
        <fullName evidence="8">Leucine aminopeptidase</fullName>
    </alternativeName>
    <alternativeName>
        <fullName evidence="5">Leucyl aminopeptidase</fullName>
    </alternativeName>
</protein>
<dbReference type="PROSITE" id="PS00631">
    <property type="entry name" value="CYTOSOL_AP"/>
    <property type="match status" value="1"/>
</dbReference>
<evidence type="ECO:0000313" key="10">
    <source>
        <dbReference type="EMBL" id="GHI00748.1"/>
    </source>
</evidence>
<reference evidence="10 11" key="1">
    <citation type="journal article" date="2022" name="Int. J. Syst. Evol. Microbiol.">
        <title>Neobacillus kokaensis sp. nov., isolated from soil.</title>
        <authorList>
            <person name="Yuki K."/>
            <person name="Matsubara H."/>
            <person name="Yamaguchi S."/>
        </authorList>
    </citation>
    <scope>NUCLEOTIDE SEQUENCE [LARGE SCALE GENOMIC DNA]</scope>
    <source>
        <strain evidence="10 11">LOB 377</strain>
    </source>
</reference>
<evidence type="ECO:0000256" key="8">
    <source>
        <dbReference type="ARBA" id="ARBA00050061"/>
    </source>
</evidence>
<evidence type="ECO:0000256" key="4">
    <source>
        <dbReference type="ARBA" id="ARBA00022801"/>
    </source>
</evidence>
<comment type="caution">
    <text evidence="10">The sequence shown here is derived from an EMBL/GenBank/DDBJ whole genome shotgun (WGS) entry which is preliminary data.</text>
</comment>
<dbReference type="InterPro" id="IPR011356">
    <property type="entry name" value="Leucine_aapep/pepB"/>
</dbReference>
<dbReference type="RefSeq" id="WP_191276402.1">
    <property type="nucleotide sequence ID" value="NZ_BNDS01000027.1"/>
</dbReference>
<evidence type="ECO:0000256" key="6">
    <source>
        <dbReference type="ARBA" id="ARBA00049972"/>
    </source>
</evidence>
<evidence type="ECO:0000256" key="2">
    <source>
        <dbReference type="ARBA" id="ARBA00022438"/>
    </source>
</evidence>
<evidence type="ECO:0000256" key="3">
    <source>
        <dbReference type="ARBA" id="ARBA00022670"/>
    </source>
</evidence>
<accession>A0ABQ3N9X3</accession>
<dbReference type="InterPro" id="IPR000819">
    <property type="entry name" value="Peptidase_M17_C"/>
</dbReference>